<keyword evidence="3" id="KW-1185">Reference proteome</keyword>
<proteinExistence type="predicted"/>
<evidence type="ECO:0000313" key="2">
    <source>
        <dbReference type="EMBL" id="SKB58457.1"/>
    </source>
</evidence>
<reference evidence="3" key="1">
    <citation type="submission" date="2017-02" db="EMBL/GenBank/DDBJ databases">
        <authorList>
            <person name="Varghese N."/>
            <person name="Submissions S."/>
        </authorList>
    </citation>
    <scope>NUCLEOTIDE SEQUENCE [LARGE SCALE GENOMIC DNA]</scope>
    <source>
        <strain evidence="3">UM2</strain>
    </source>
</reference>
<dbReference type="STRING" id="439228.SAMN06295920_10443"/>
<dbReference type="OrthoDB" id="9995624at2"/>
<feature type="transmembrane region" description="Helical" evidence="1">
    <location>
        <begin position="43"/>
        <end position="64"/>
    </location>
</feature>
<gene>
    <name evidence="2" type="ORF">SAMN06295920_10443</name>
</gene>
<dbReference type="RefSeq" id="WP_079647965.1">
    <property type="nucleotide sequence ID" value="NZ_FUYM01000004.1"/>
</dbReference>
<keyword evidence="1" id="KW-1133">Transmembrane helix</keyword>
<name>A0A1T5CG75_9SPHN</name>
<evidence type="ECO:0000256" key="1">
    <source>
        <dbReference type="SAM" id="Phobius"/>
    </source>
</evidence>
<dbReference type="AlphaFoldDB" id="A0A1T5CG75"/>
<dbReference type="Proteomes" id="UP000189818">
    <property type="component" value="Unassembled WGS sequence"/>
</dbReference>
<evidence type="ECO:0000313" key="3">
    <source>
        <dbReference type="Proteomes" id="UP000189818"/>
    </source>
</evidence>
<dbReference type="EMBL" id="FUYM01000004">
    <property type="protein sequence ID" value="SKB58457.1"/>
    <property type="molecule type" value="Genomic_DNA"/>
</dbReference>
<protein>
    <submittedName>
        <fullName evidence="2">Uncharacterized protein</fullName>
    </submittedName>
</protein>
<feature type="transmembrane region" description="Helical" evidence="1">
    <location>
        <begin position="12"/>
        <end position="31"/>
    </location>
</feature>
<accession>A0A1T5CG75</accession>
<keyword evidence="1" id="KW-0472">Membrane</keyword>
<organism evidence="2 3">
    <name type="scientific">Rhizorhabdus histidinilytica</name>
    <dbReference type="NCBI Taxonomy" id="439228"/>
    <lineage>
        <taxon>Bacteria</taxon>
        <taxon>Pseudomonadati</taxon>
        <taxon>Pseudomonadota</taxon>
        <taxon>Alphaproteobacteria</taxon>
        <taxon>Sphingomonadales</taxon>
        <taxon>Sphingomonadaceae</taxon>
        <taxon>Rhizorhabdus</taxon>
    </lineage>
</organism>
<keyword evidence="1" id="KW-0812">Transmembrane</keyword>
<sequence length="78" mass="8067">MTTDAREALLAYIATLLAIVLLTIAAVIICMSFDGTSEQLAKVIAALAFIGAATTGLIGVIGTFRPKGPQNPPQEPKP</sequence>